<dbReference type="InterPro" id="IPR025665">
    <property type="entry name" value="Beta-barrel_OMP_2"/>
</dbReference>
<dbReference type="Proteomes" id="UP000184335">
    <property type="component" value="Unassembled WGS sequence"/>
</dbReference>
<gene>
    <name evidence="2" type="ORF">SAMN05443429_1098</name>
</gene>
<dbReference type="RefSeq" id="WP_073180369.1">
    <property type="nucleotide sequence ID" value="NZ_FQYI01000009.1"/>
</dbReference>
<name>A0A1M6GH23_9FLAO</name>
<evidence type="ECO:0000259" key="1">
    <source>
        <dbReference type="Pfam" id="PF13568"/>
    </source>
</evidence>
<protein>
    <submittedName>
        <fullName evidence="2">Outer membrane protein beta-barrel domain-containing protein</fullName>
    </submittedName>
</protein>
<evidence type="ECO:0000313" key="3">
    <source>
        <dbReference type="Proteomes" id="UP000184335"/>
    </source>
</evidence>
<dbReference type="Pfam" id="PF13568">
    <property type="entry name" value="OMP_b-brl_2"/>
    <property type="match status" value="1"/>
</dbReference>
<dbReference type="EMBL" id="FQYI01000009">
    <property type="protein sequence ID" value="SHJ09172.1"/>
    <property type="molecule type" value="Genomic_DNA"/>
</dbReference>
<sequence length="222" mass="24816">MKKLFIFSALAASATAFSQYVEKRSQFGITAGVHGSHIHGIHQDSEARVAPSVGVFFEAPISQRSTSELSRSGGLFFAPQVEYSMQGEYNKYPGGKQKFFADFINLPILLKYYFGAKANSGLNSSWFLTVGPKVGFIVNQKVSGDSINDPTTGINYIDLHFNDNDEFNKFDFGVVGGLGYAFDNHWQLMLRYDHGFTKMYDNTPHDKTTYNYKLGLSVNYGF</sequence>
<dbReference type="AlphaFoldDB" id="A0A1M6GH23"/>
<evidence type="ECO:0000313" key="2">
    <source>
        <dbReference type="EMBL" id="SHJ09172.1"/>
    </source>
</evidence>
<keyword evidence="3" id="KW-1185">Reference proteome</keyword>
<proteinExistence type="predicted"/>
<feature type="domain" description="Outer membrane protein beta-barrel" evidence="1">
    <location>
        <begin position="17"/>
        <end position="200"/>
    </location>
</feature>
<dbReference type="OrthoDB" id="1244151at2"/>
<accession>A0A1M6GH23</accession>
<dbReference type="STRING" id="1118202.SAMN05443429_1098"/>
<reference evidence="2 3" key="1">
    <citation type="submission" date="2016-11" db="EMBL/GenBank/DDBJ databases">
        <authorList>
            <person name="Jaros S."/>
            <person name="Januszkiewicz K."/>
            <person name="Wedrychowicz H."/>
        </authorList>
    </citation>
    <scope>NUCLEOTIDE SEQUENCE [LARGE SCALE GENOMIC DNA]</scope>
    <source>
        <strain evidence="2 3">DSM 25479</strain>
    </source>
</reference>
<organism evidence="2 3">
    <name type="scientific">Cruoricaptor ignavus</name>
    <dbReference type="NCBI Taxonomy" id="1118202"/>
    <lineage>
        <taxon>Bacteria</taxon>
        <taxon>Pseudomonadati</taxon>
        <taxon>Bacteroidota</taxon>
        <taxon>Flavobacteriia</taxon>
        <taxon>Flavobacteriales</taxon>
        <taxon>Weeksellaceae</taxon>
        <taxon>Cruoricaptor</taxon>
    </lineage>
</organism>